<evidence type="ECO:0000313" key="1">
    <source>
        <dbReference type="EMBL" id="KAK9730115.1"/>
    </source>
</evidence>
<reference evidence="1 2" key="1">
    <citation type="journal article" date="2024" name="BMC Genomics">
        <title>De novo assembly and annotation of Popillia japonica's genome with initial clues to its potential as an invasive pest.</title>
        <authorList>
            <person name="Cucini C."/>
            <person name="Boschi S."/>
            <person name="Funari R."/>
            <person name="Cardaioli E."/>
            <person name="Iannotti N."/>
            <person name="Marturano G."/>
            <person name="Paoli F."/>
            <person name="Bruttini M."/>
            <person name="Carapelli A."/>
            <person name="Frati F."/>
            <person name="Nardi F."/>
        </authorList>
    </citation>
    <scope>NUCLEOTIDE SEQUENCE [LARGE SCALE GENOMIC DNA]</scope>
    <source>
        <strain evidence="1">DMR45628</strain>
    </source>
</reference>
<name>A0AAW1L8X4_POPJA</name>
<sequence length="97" mass="10813">MKGTVLNTTMSSRYSTTSEVVKGARAGDVCDEGKTVAVPDVTRGKSRLELNYCPLQKIHTYIHTKPVILLSSRWTSTTVFTRLFAVFFEGPTIRTRS</sequence>
<evidence type="ECO:0000313" key="2">
    <source>
        <dbReference type="Proteomes" id="UP001458880"/>
    </source>
</evidence>
<keyword evidence="2" id="KW-1185">Reference proteome</keyword>
<dbReference type="Proteomes" id="UP001458880">
    <property type="component" value="Unassembled WGS sequence"/>
</dbReference>
<accession>A0AAW1L8X4</accession>
<organism evidence="1 2">
    <name type="scientific">Popillia japonica</name>
    <name type="common">Japanese beetle</name>
    <dbReference type="NCBI Taxonomy" id="7064"/>
    <lineage>
        <taxon>Eukaryota</taxon>
        <taxon>Metazoa</taxon>
        <taxon>Ecdysozoa</taxon>
        <taxon>Arthropoda</taxon>
        <taxon>Hexapoda</taxon>
        <taxon>Insecta</taxon>
        <taxon>Pterygota</taxon>
        <taxon>Neoptera</taxon>
        <taxon>Endopterygota</taxon>
        <taxon>Coleoptera</taxon>
        <taxon>Polyphaga</taxon>
        <taxon>Scarabaeiformia</taxon>
        <taxon>Scarabaeidae</taxon>
        <taxon>Rutelinae</taxon>
        <taxon>Popillia</taxon>
    </lineage>
</organism>
<protein>
    <submittedName>
        <fullName evidence="1">Uncharacterized protein</fullName>
    </submittedName>
</protein>
<dbReference type="EMBL" id="JASPKY010000152">
    <property type="protein sequence ID" value="KAK9730115.1"/>
    <property type="molecule type" value="Genomic_DNA"/>
</dbReference>
<gene>
    <name evidence="1" type="ORF">QE152_g15468</name>
</gene>
<dbReference type="AlphaFoldDB" id="A0AAW1L8X4"/>
<comment type="caution">
    <text evidence="1">The sequence shown here is derived from an EMBL/GenBank/DDBJ whole genome shotgun (WGS) entry which is preliminary data.</text>
</comment>
<proteinExistence type="predicted"/>